<feature type="chain" id="PRO_5011650336" description="Secreted protein" evidence="1">
    <location>
        <begin position="21"/>
        <end position="251"/>
    </location>
</feature>
<evidence type="ECO:0000256" key="1">
    <source>
        <dbReference type="SAM" id="SignalP"/>
    </source>
</evidence>
<evidence type="ECO:0000313" key="2">
    <source>
        <dbReference type="EMBL" id="SDW02238.1"/>
    </source>
</evidence>
<keyword evidence="1" id="KW-0732">Signal</keyword>
<name>A0A1H2Q653_9FLAO</name>
<evidence type="ECO:0008006" key="4">
    <source>
        <dbReference type="Google" id="ProtNLM"/>
    </source>
</evidence>
<feature type="signal peptide" evidence="1">
    <location>
        <begin position="1"/>
        <end position="20"/>
    </location>
</feature>
<dbReference type="RefSeq" id="WP_139150372.1">
    <property type="nucleotide sequence ID" value="NZ_FNKI01000002.1"/>
</dbReference>
<protein>
    <recommendedName>
        <fullName evidence="4">Secreted protein</fullName>
    </recommendedName>
</protein>
<sequence length="251" mass="28845">MFKNQLLVLFISFLSFNGFCQYAGMAPGGTGSMHGSGVTQALLNNSVGGITDSYERLKVMTGIDQFQGSPYLEDKFQATEMFYEDEDQGRIYYRYNAYNEEIEIKNSTLADEEPRSLNKDKAIAVMLDNKYPLSFSTFIDAKNNTLNGYLALLNEGDNFKLFRRVRVKFTEGQKAQNSFVSAIPNRFTHYIEYYYQPKGANRIDEIPTKNKKLLKMLDEPFKAKLSKYLEENELNIKEEADLIKAFEFLNS</sequence>
<accession>A0A1H2Q653</accession>
<proteinExistence type="predicted"/>
<gene>
    <name evidence="2" type="ORF">SAMN04487892_0070</name>
</gene>
<evidence type="ECO:0000313" key="3">
    <source>
        <dbReference type="Proteomes" id="UP000199592"/>
    </source>
</evidence>
<reference evidence="3" key="1">
    <citation type="submission" date="2016-10" db="EMBL/GenBank/DDBJ databases">
        <authorList>
            <person name="Varghese N."/>
            <person name="Submissions S."/>
        </authorList>
    </citation>
    <scope>NUCLEOTIDE SEQUENCE [LARGE SCALE GENOMIC DNA]</scope>
    <source>
        <strain evidence="3">DSM 25030</strain>
    </source>
</reference>
<dbReference type="AlphaFoldDB" id="A0A1H2Q653"/>
<keyword evidence="3" id="KW-1185">Reference proteome</keyword>
<dbReference type="EMBL" id="FNMY01000001">
    <property type="protein sequence ID" value="SDW02238.1"/>
    <property type="molecule type" value="Genomic_DNA"/>
</dbReference>
<dbReference type="Proteomes" id="UP000199592">
    <property type="component" value="Unassembled WGS sequence"/>
</dbReference>
<dbReference type="OrthoDB" id="1420518at2"/>
<dbReference type="STRING" id="1073328.SAMN05216294_1419"/>
<organism evidence="2 3">
    <name type="scientific">Flagellimonas zhangzhouensis</name>
    <dbReference type="NCBI Taxonomy" id="1073328"/>
    <lineage>
        <taxon>Bacteria</taxon>
        <taxon>Pseudomonadati</taxon>
        <taxon>Bacteroidota</taxon>
        <taxon>Flavobacteriia</taxon>
        <taxon>Flavobacteriales</taxon>
        <taxon>Flavobacteriaceae</taxon>
        <taxon>Flagellimonas</taxon>
    </lineage>
</organism>